<evidence type="ECO:0000256" key="2">
    <source>
        <dbReference type="ARBA" id="ARBA00022448"/>
    </source>
</evidence>
<dbReference type="AlphaFoldDB" id="A0A4U6TVQ8"/>
<dbReference type="SMART" id="SM00665">
    <property type="entry name" value="B561"/>
    <property type="match status" value="1"/>
</dbReference>
<sequence>MGMVILIYTRARAGASGPGRQYSTYARRAGEGKSSNGRRAAPSDLPNCPTPRAPGLSPFFPFPLRSLGHPIPSLPRTNLVPAPAKSRNRLQVWGEPGRAAEALAGSSACRLTPMAAPSARLLLLSLLGFCVALSHQESSSSSSTDSCGAAKLAVASLVPFDSTAFRCVAAWKQQDFVLRYKNTAPSEWSFVLSAPDKGSYVAVGFSGKGAMVGSSAVVGWASNGKGTVKQYYLDGKSPDDVAPNRGLLKLVKNKSVVVSHSGRLYVAFQLSTDYPQPYLIFAVGPDGNLPPSSTLRLPMHQNMASRAFNYTSGISSNAGGSGDNAAFPPEGKHGLLAMMGWGVLMPIGMITARYFRQLDPCWFYTHMAIQVSGFAIGIAAVVLGFRLNEDGLKNVDVHKALGIAILAMASLQVMAILARPDKTSKVRRFWNWYHHNIGRAAILLAIGNIFLGLSIAQETNAYIVSYGVFVAVWVVAVAAFEMKRCYADDD</sequence>
<dbReference type="PROSITE" id="PS50836">
    <property type="entry name" value="DOMON"/>
    <property type="match status" value="1"/>
</dbReference>
<dbReference type="OMA" id="WNWYHYS"/>
<dbReference type="GO" id="GO:0016020">
    <property type="term" value="C:membrane"/>
    <property type="evidence" value="ECO:0007669"/>
    <property type="project" value="UniProtKB-SubCell"/>
</dbReference>
<accession>A0A4U6TVQ8</accession>
<feature type="transmembrane region" description="Helical" evidence="9">
    <location>
        <begin position="367"/>
        <end position="385"/>
    </location>
</feature>
<feature type="region of interest" description="Disordered" evidence="8">
    <location>
        <begin position="15"/>
        <end position="50"/>
    </location>
</feature>
<keyword evidence="4" id="KW-0732">Signal</keyword>
<evidence type="ECO:0000256" key="6">
    <source>
        <dbReference type="ARBA" id="ARBA00022989"/>
    </source>
</evidence>
<dbReference type="InterPro" id="IPR045266">
    <property type="entry name" value="DOH_DOMON"/>
</dbReference>
<evidence type="ECO:0008006" key="14">
    <source>
        <dbReference type="Google" id="ProtNLM"/>
    </source>
</evidence>
<dbReference type="PANTHER" id="PTHR23130:SF224">
    <property type="entry name" value="CYTOCHROME B561 AND DOMON DOMAIN-CONTAINING PROTEIN"/>
    <property type="match status" value="1"/>
</dbReference>
<evidence type="ECO:0000256" key="3">
    <source>
        <dbReference type="ARBA" id="ARBA00022692"/>
    </source>
</evidence>
<evidence type="ECO:0000259" key="10">
    <source>
        <dbReference type="PROSITE" id="PS50836"/>
    </source>
</evidence>
<protein>
    <recommendedName>
        <fullName evidence="14">Cytochrome b561 and DOMON domain-containing protein</fullName>
    </recommendedName>
</protein>
<dbReference type="InterPro" id="IPR006593">
    <property type="entry name" value="Cyt_b561/ferric_Rdtase_TM"/>
</dbReference>
<gene>
    <name evidence="12" type="ORF">SEVIR_7G160200v2</name>
</gene>
<evidence type="ECO:0000256" key="4">
    <source>
        <dbReference type="ARBA" id="ARBA00022729"/>
    </source>
</evidence>
<evidence type="ECO:0000256" key="9">
    <source>
        <dbReference type="SAM" id="Phobius"/>
    </source>
</evidence>
<dbReference type="SUPFAM" id="SSF49344">
    <property type="entry name" value="CBD9-like"/>
    <property type="match status" value="1"/>
</dbReference>
<feature type="transmembrane region" description="Helical" evidence="9">
    <location>
        <begin position="462"/>
        <end position="480"/>
    </location>
</feature>
<comment type="subcellular location">
    <subcellularLocation>
        <location evidence="1">Membrane</location>
    </subcellularLocation>
</comment>
<dbReference type="EMBL" id="CM016558">
    <property type="protein sequence ID" value="TKW05203.1"/>
    <property type="molecule type" value="Genomic_DNA"/>
</dbReference>
<dbReference type="Pfam" id="PF03351">
    <property type="entry name" value="DOMON"/>
    <property type="match status" value="1"/>
</dbReference>
<feature type="transmembrane region" description="Helical" evidence="9">
    <location>
        <begin position="397"/>
        <end position="417"/>
    </location>
</feature>
<keyword evidence="2" id="KW-0813">Transport</keyword>
<dbReference type="Pfam" id="PF03188">
    <property type="entry name" value="Cytochrom_B561"/>
    <property type="match status" value="1"/>
</dbReference>
<proteinExistence type="predicted"/>
<evidence type="ECO:0000256" key="5">
    <source>
        <dbReference type="ARBA" id="ARBA00022982"/>
    </source>
</evidence>
<keyword evidence="3 9" id="KW-0812">Transmembrane</keyword>
<feature type="domain" description="Cytochrome b561" evidence="11">
    <location>
        <begin position="291"/>
        <end position="489"/>
    </location>
</feature>
<keyword evidence="6 9" id="KW-1133">Transmembrane helix</keyword>
<keyword evidence="7 9" id="KW-0472">Membrane</keyword>
<evidence type="ECO:0000313" key="13">
    <source>
        <dbReference type="Proteomes" id="UP000298652"/>
    </source>
</evidence>
<evidence type="ECO:0000259" key="11">
    <source>
        <dbReference type="PROSITE" id="PS50939"/>
    </source>
</evidence>
<dbReference type="CDD" id="cd09631">
    <property type="entry name" value="DOMON_DOH"/>
    <property type="match status" value="1"/>
</dbReference>
<dbReference type="Gene3D" id="1.20.120.1770">
    <property type="match status" value="1"/>
</dbReference>
<evidence type="ECO:0000313" key="12">
    <source>
        <dbReference type="EMBL" id="TKW05203.1"/>
    </source>
</evidence>
<evidence type="ECO:0000256" key="8">
    <source>
        <dbReference type="SAM" id="MobiDB-lite"/>
    </source>
</evidence>
<feature type="transmembrane region" description="Helical" evidence="9">
    <location>
        <begin position="437"/>
        <end position="456"/>
    </location>
</feature>
<reference evidence="12" key="1">
    <citation type="submission" date="2019-03" db="EMBL/GenBank/DDBJ databases">
        <title>WGS assembly of Setaria viridis.</title>
        <authorList>
            <person name="Huang P."/>
            <person name="Jenkins J."/>
            <person name="Grimwood J."/>
            <person name="Barry K."/>
            <person name="Healey A."/>
            <person name="Mamidi S."/>
            <person name="Sreedasyam A."/>
            <person name="Shu S."/>
            <person name="Feldman M."/>
            <person name="Wu J."/>
            <person name="Yu Y."/>
            <person name="Chen C."/>
            <person name="Johnson J."/>
            <person name="Rokhsar D."/>
            <person name="Baxter I."/>
            <person name="Schmutz J."/>
            <person name="Brutnell T."/>
            <person name="Kellogg E."/>
        </authorList>
    </citation>
    <scope>NUCLEOTIDE SEQUENCE [LARGE SCALE GENOMIC DNA]</scope>
</reference>
<feature type="domain" description="DOMON" evidence="10">
    <location>
        <begin position="174"/>
        <end position="287"/>
    </location>
</feature>
<dbReference type="PANTHER" id="PTHR23130">
    <property type="entry name" value="CYTOCHROME B561 AND DOMON DOMAIN-CONTAINING PROTEIN"/>
    <property type="match status" value="1"/>
</dbReference>
<keyword evidence="13" id="KW-1185">Reference proteome</keyword>
<dbReference type="PROSITE" id="PS50939">
    <property type="entry name" value="CYTOCHROME_B561"/>
    <property type="match status" value="1"/>
</dbReference>
<dbReference type="InterPro" id="IPR005018">
    <property type="entry name" value="DOMON_domain"/>
</dbReference>
<keyword evidence="5" id="KW-0249">Electron transport</keyword>
<name>A0A4U6TVQ8_SETVI</name>
<dbReference type="SMART" id="SM00664">
    <property type="entry name" value="DoH"/>
    <property type="match status" value="1"/>
</dbReference>
<feature type="transmembrane region" description="Helical" evidence="9">
    <location>
        <begin position="334"/>
        <end position="355"/>
    </location>
</feature>
<dbReference type="Gramene" id="TKW05203">
    <property type="protein sequence ID" value="TKW05203"/>
    <property type="gene ID" value="SEVIR_7G160200v2"/>
</dbReference>
<evidence type="ECO:0000256" key="7">
    <source>
        <dbReference type="ARBA" id="ARBA00023136"/>
    </source>
</evidence>
<evidence type="ECO:0000256" key="1">
    <source>
        <dbReference type="ARBA" id="ARBA00004370"/>
    </source>
</evidence>
<organism evidence="12 13">
    <name type="scientific">Setaria viridis</name>
    <name type="common">Green bristlegrass</name>
    <name type="synonym">Setaria italica subsp. viridis</name>
    <dbReference type="NCBI Taxonomy" id="4556"/>
    <lineage>
        <taxon>Eukaryota</taxon>
        <taxon>Viridiplantae</taxon>
        <taxon>Streptophyta</taxon>
        <taxon>Embryophyta</taxon>
        <taxon>Tracheophyta</taxon>
        <taxon>Spermatophyta</taxon>
        <taxon>Magnoliopsida</taxon>
        <taxon>Liliopsida</taxon>
        <taxon>Poales</taxon>
        <taxon>Poaceae</taxon>
        <taxon>PACMAD clade</taxon>
        <taxon>Panicoideae</taxon>
        <taxon>Panicodae</taxon>
        <taxon>Paniceae</taxon>
        <taxon>Cenchrinae</taxon>
        <taxon>Setaria</taxon>
    </lineage>
</organism>
<dbReference type="CDD" id="cd08760">
    <property type="entry name" value="Cyt_b561_FRRS1_like"/>
    <property type="match status" value="1"/>
</dbReference>
<dbReference type="Proteomes" id="UP000298652">
    <property type="component" value="Chromosome 7"/>
</dbReference>